<dbReference type="InterPro" id="IPR036452">
    <property type="entry name" value="Ribo_hydro-like"/>
</dbReference>
<dbReference type="SUPFAM" id="SSF53590">
    <property type="entry name" value="Nucleoside hydrolase"/>
    <property type="match status" value="1"/>
</dbReference>
<dbReference type="Gene3D" id="3.90.245.10">
    <property type="entry name" value="Ribonucleoside hydrolase-like"/>
    <property type="match status" value="1"/>
</dbReference>
<dbReference type="PANTHER" id="PTHR46190">
    <property type="entry name" value="SI:CH211-201H21.5-RELATED"/>
    <property type="match status" value="1"/>
</dbReference>
<organism evidence="2 3">
    <name type="scientific">Demequina litoralis</name>
    <dbReference type="NCBI Taxonomy" id="3051660"/>
    <lineage>
        <taxon>Bacteria</taxon>
        <taxon>Bacillati</taxon>
        <taxon>Actinomycetota</taxon>
        <taxon>Actinomycetes</taxon>
        <taxon>Micrococcales</taxon>
        <taxon>Demequinaceae</taxon>
        <taxon>Demequina</taxon>
    </lineage>
</organism>
<comment type="caution">
    <text evidence="2">The sequence shown here is derived from an EMBL/GenBank/DDBJ whole genome shotgun (WGS) entry which is preliminary data.</text>
</comment>
<evidence type="ECO:0000313" key="2">
    <source>
        <dbReference type="EMBL" id="MDN4475921.1"/>
    </source>
</evidence>
<dbReference type="PANTHER" id="PTHR46190:SF1">
    <property type="entry name" value="SI:CH211-201H21.5"/>
    <property type="match status" value="1"/>
</dbReference>
<evidence type="ECO:0000259" key="1">
    <source>
        <dbReference type="Pfam" id="PF01156"/>
    </source>
</evidence>
<dbReference type="RefSeq" id="WP_301133509.1">
    <property type="nucleotide sequence ID" value="NZ_JAUHPW010000006.1"/>
</dbReference>
<reference evidence="2" key="1">
    <citation type="submission" date="2023-06" db="EMBL/GenBank/DDBJ databases">
        <title>Sysu t00192.</title>
        <authorList>
            <person name="Gao L."/>
            <person name="Fang B.-Z."/>
            <person name="Li W.-J."/>
        </authorList>
    </citation>
    <scope>NUCLEOTIDE SEQUENCE</scope>
    <source>
        <strain evidence="2">SYSU T00192</strain>
    </source>
</reference>
<dbReference type="GO" id="GO:0016787">
    <property type="term" value="F:hydrolase activity"/>
    <property type="evidence" value="ECO:0007669"/>
    <property type="project" value="UniProtKB-KW"/>
</dbReference>
<name>A0ABT8G9X2_9MICO</name>
<accession>A0ABT8G9X2</accession>
<keyword evidence="2" id="KW-0378">Hydrolase</keyword>
<keyword evidence="3" id="KW-1185">Reference proteome</keyword>
<feature type="domain" description="Inosine/uridine-preferring nucleoside hydrolase" evidence="1">
    <location>
        <begin position="12"/>
        <end position="303"/>
    </location>
</feature>
<dbReference type="InterPro" id="IPR001910">
    <property type="entry name" value="Inosine/uridine_hydrolase_dom"/>
</dbReference>
<sequence>MTDAQPSRIPLVVDTDTASDDCFALLLALRDPRADLRAITMVQGNVGFDQQVHNAFLTLEVAGRLGDVPVHLGARESLAGGWVGAEDVHGDGVGGQRRTNDAAPDPEPAVDALLRLSRAHEGELRIVAIGPLTNLAHAIDRDPGFAARVRELVIMGGSLDGVGNVTPHAEYNIYADVEAAAAVLGAPFPRVRLVTWSPLTLRDAVFDATRVARIDALGTAMSDFFVRANRAPFDFDVAHGVGGSTHPDTLSVLTAIDPAVVLEERAVEVDVVRAGERRGATDVRDATAASSLTAVTRADGERLYAAMLGILAGER</sequence>
<evidence type="ECO:0000313" key="3">
    <source>
        <dbReference type="Proteomes" id="UP001172728"/>
    </source>
</evidence>
<dbReference type="InterPro" id="IPR052775">
    <property type="entry name" value="IUN_hydrolase"/>
</dbReference>
<proteinExistence type="predicted"/>
<gene>
    <name evidence="2" type="ORF">QQX09_08650</name>
</gene>
<protein>
    <submittedName>
        <fullName evidence="2">Nucleoside hydrolase</fullName>
    </submittedName>
</protein>
<dbReference type="Pfam" id="PF01156">
    <property type="entry name" value="IU_nuc_hydro"/>
    <property type="match status" value="1"/>
</dbReference>
<dbReference type="Proteomes" id="UP001172728">
    <property type="component" value="Unassembled WGS sequence"/>
</dbReference>
<dbReference type="EMBL" id="JAUHPW010000006">
    <property type="protein sequence ID" value="MDN4475921.1"/>
    <property type="molecule type" value="Genomic_DNA"/>
</dbReference>